<keyword evidence="1" id="KW-0812">Transmembrane</keyword>
<comment type="caution">
    <text evidence="2">The sequence shown here is derived from an EMBL/GenBank/DDBJ whole genome shotgun (WGS) entry which is preliminary data.</text>
</comment>
<keyword evidence="1" id="KW-0472">Membrane</keyword>
<gene>
    <name evidence="2" type="ORF">LCGC14_0864700</name>
</gene>
<reference evidence="2" key="1">
    <citation type="journal article" date="2015" name="Nature">
        <title>Complex archaea that bridge the gap between prokaryotes and eukaryotes.</title>
        <authorList>
            <person name="Spang A."/>
            <person name="Saw J.H."/>
            <person name="Jorgensen S.L."/>
            <person name="Zaremba-Niedzwiedzka K."/>
            <person name="Martijn J."/>
            <person name="Lind A.E."/>
            <person name="van Eijk R."/>
            <person name="Schleper C."/>
            <person name="Guy L."/>
            <person name="Ettema T.J."/>
        </authorList>
    </citation>
    <scope>NUCLEOTIDE SEQUENCE</scope>
</reference>
<protein>
    <submittedName>
        <fullName evidence="2">Uncharacterized protein</fullName>
    </submittedName>
</protein>
<feature type="non-terminal residue" evidence="2">
    <location>
        <position position="267"/>
    </location>
</feature>
<feature type="transmembrane region" description="Helical" evidence="1">
    <location>
        <begin position="198"/>
        <end position="217"/>
    </location>
</feature>
<keyword evidence="1" id="KW-1133">Transmembrane helix</keyword>
<feature type="transmembrane region" description="Helical" evidence="1">
    <location>
        <begin position="116"/>
        <end position="135"/>
    </location>
</feature>
<feature type="transmembrane region" description="Helical" evidence="1">
    <location>
        <begin position="64"/>
        <end position="80"/>
    </location>
</feature>
<dbReference type="EMBL" id="LAZR01002638">
    <property type="protein sequence ID" value="KKN27418.1"/>
    <property type="molecule type" value="Genomic_DNA"/>
</dbReference>
<feature type="transmembrane region" description="Helical" evidence="1">
    <location>
        <begin position="39"/>
        <end position="57"/>
    </location>
</feature>
<evidence type="ECO:0000256" key="1">
    <source>
        <dbReference type="SAM" id="Phobius"/>
    </source>
</evidence>
<feature type="transmembrane region" description="Helical" evidence="1">
    <location>
        <begin position="172"/>
        <end position="192"/>
    </location>
</feature>
<dbReference type="InterPro" id="IPR051533">
    <property type="entry name" value="WaaL-like"/>
</dbReference>
<evidence type="ECO:0000313" key="2">
    <source>
        <dbReference type="EMBL" id="KKN27418.1"/>
    </source>
</evidence>
<dbReference type="PANTHER" id="PTHR37422:SF23">
    <property type="entry name" value="TEICHURONIC ACID BIOSYNTHESIS PROTEIN TUAE"/>
    <property type="match status" value="1"/>
</dbReference>
<dbReference type="AlphaFoldDB" id="A0A0F9SDF3"/>
<dbReference type="PANTHER" id="PTHR37422">
    <property type="entry name" value="TEICHURONIC ACID BIOSYNTHESIS PROTEIN TUAE"/>
    <property type="match status" value="1"/>
</dbReference>
<name>A0A0F9SDF3_9ZZZZ</name>
<feature type="transmembrane region" description="Helical" evidence="1">
    <location>
        <begin position="86"/>
        <end position="104"/>
    </location>
</feature>
<organism evidence="2">
    <name type="scientific">marine sediment metagenome</name>
    <dbReference type="NCBI Taxonomy" id="412755"/>
    <lineage>
        <taxon>unclassified sequences</taxon>
        <taxon>metagenomes</taxon>
        <taxon>ecological metagenomes</taxon>
    </lineage>
</organism>
<sequence length="267" mass="29373">MKLLDNKAKILAFLTGCTLAIASTTMLFSLTEDPRRGFDFHYADIMIPVLLYTAFMFKKLERPQLWVVGLSGILVASILWSEDPKLTSYSAVKFSAILITFSCIRTTLKENATQLLLPLGLLMVPSVAVAAYHQLDHHASWGLHGNPNLAGGTAAVLFIATTGLAPRVAPLTMLLLSGARGAILALFLFVFLDPTKRRFFHALLVGIVPAVILFVLVTRGINPTGRFDLWLTTSNIILDHPWLGTGFDTRTQYEATNAHNIFLMFLA</sequence>
<proteinExistence type="predicted"/>
<accession>A0A0F9SDF3</accession>